<dbReference type="SUPFAM" id="SSF56801">
    <property type="entry name" value="Acetyl-CoA synthetase-like"/>
    <property type="match status" value="1"/>
</dbReference>
<dbReference type="InterPro" id="IPR042099">
    <property type="entry name" value="ANL_N_sf"/>
</dbReference>
<organism evidence="5 6">
    <name type="scientific">Ridgeia piscesae</name>
    <name type="common">Tubeworm</name>
    <dbReference type="NCBI Taxonomy" id="27915"/>
    <lineage>
        <taxon>Eukaryota</taxon>
        <taxon>Metazoa</taxon>
        <taxon>Spiralia</taxon>
        <taxon>Lophotrochozoa</taxon>
        <taxon>Annelida</taxon>
        <taxon>Polychaeta</taxon>
        <taxon>Sedentaria</taxon>
        <taxon>Canalipalpata</taxon>
        <taxon>Sabellida</taxon>
        <taxon>Siboglinidae</taxon>
        <taxon>Ridgeia</taxon>
    </lineage>
</organism>
<dbReference type="InterPro" id="IPR009081">
    <property type="entry name" value="PP-bd_ACP"/>
</dbReference>
<dbReference type="PROSITE" id="PS00455">
    <property type="entry name" value="AMP_BINDING"/>
    <property type="match status" value="1"/>
</dbReference>
<keyword evidence="6" id="KW-1185">Reference proteome</keyword>
<evidence type="ECO:0000313" key="5">
    <source>
        <dbReference type="EMBL" id="KAK2192738.1"/>
    </source>
</evidence>
<protein>
    <recommendedName>
        <fullName evidence="4">Carrier domain-containing protein</fullName>
    </recommendedName>
</protein>
<dbReference type="PANTHER" id="PTHR44845:SF6">
    <property type="entry name" value="BETA-ALANINE-ACTIVATING ENZYME"/>
    <property type="match status" value="1"/>
</dbReference>
<dbReference type="Gene3D" id="3.30.300.30">
    <property type="match status" value="1"/>
</dbReference>
<accession>A0AAD9PDJ2</accession>
<keyword evidence="1" id="KW-0596">Phosphopantetheine</keyword>
<dbReference type="Pfam" id="PF00501">
    <property type="entry name" value="AMP-binding"/>
    <property type="match status" value="1"/>
</dbReference>
<dbReference type="PROSITE" id="PS00012">
    <property type="entry name" value="PHOSPHOPANTETHEINE"/>
    <property type="match status" value="1"/>
</dbReference>
<dbReference type="InterPro" id="IPR036736">
    <property type="entry name" value="ACP-like_sf"/>
</dbReference>
<dbReference type="InterPro" id="IPR006162">
    <property type="entry name" value="Ppantetheine_attach_site"/>
</dbReference>
<sequence>MAGQSVLFGEKRHLPPEPLTALHRYFERAVSTDERAKDHGLRYTDRRRSYAEVNASANGLARVLCSRARQRWEGTEKDAVVAVDVEPCDALVVVLLAVLKTGAAYLPVDSHSAINRVRYTLHEAAPLCVIVDAQSEFKCDTDTVWSCFLLLDLDELLAEAASGDVSATNLAPGEMLRPPELLCVIYTSGSTGRPKGVRLNHRTAMNRLCWQWTDIPFGEDEVGCFKTSLLFVDSIVEIFSCLLKLIPLVIAPKRVTTNPERFVELLEEERVTRLVMVPSLLRSLLFCLSVSGGERRLPRLRLWLSNSETLQPSLLAKFFAMFPDGRRCANLYGSSETMADVTYELFASAEDVEAKVCDGKLSIGVPMCNCNVYVLGDDLQLLPRGEVGELCVSGVNVAAGYVDDGGGSDVSASACSFISNPFVGSAEDQYDVLYRTGDFGRVFADRLIYEGRKDMQVKIRGQRVNIHEIETVINDCAGVDKTVVLCHRFSEISNVIVAYYTTLSGERKTSIESELTDACRKSLPVYMRPKLLHIAEIPLQPHTGKVDCVILRRVYEKAFNRQSSQELAVFDEKGRKALNIIALNLNIPTSAISRNTSFFELGGNSVSMVATIVQLRAHGLHIAIDDFSGARTVQAIIDHVCERDNPVGHAPLHTTSRYEVRRLVDVEHSGAIVDVLAESFVAKEPLDVLLGVTRCEMMLFARSLYTEACKGDLSLVVLDRDSGRVVGGDFLFDYFAGVSVQHHKSMAPILCLLRRFEEPVKRELMNTCHGRLMFNFCLCVDKDLPPAEQVEICHVIEANVLKVAASSGFIGVITNNTNPVTQDICEHFYDYRLLSRFLVRDFDFNGRKVFAHAPENYYIKMMIKYDSQKSFDSDSGKPRGTTPSGTRSGRPAQPGRCSRRAGLRAGEPRLVARGVDRRTLGGMTALGRRE</sequence>
<dbReference type="Gene3D" id="1.10.1200.10">
    <property type="entry name" value="ACP-like"/>
    <property type="match status" value="1"/>
</dbReference>
<evidence type="ECO:0000256" key="1">
    <source>
        <dbReference type="ARBA" id="ARBA00022450"/>
    </source>
</evidence>
<name>A0AAD9PDJ2_RIDPI</name>
<dbReference type="Proteomes" id="UP001209878">
    <property type="component" value="Unassembled WGS sequence"/>
</dbReference>
<dbReference type="SUPFAM" id="SSF47336">
    <property type="entry name" value="ACP-like"/>
    <property type="match status" value="1"/>
</dbReference>
<dbReference type="InterPro" id="IPR020845">
    <property type="entry name" value="AMP-binding_CS"/>
</dbReference>
<dbReference type="PROSITE" id="PS50075">
    <property type="entry name" value="CARRIER"/>
    <property type="match status" value="1"/>
</dbReference>
<dbReference type="Gene3D" id="3.40.630.30">
    <property type="match status" value="1"/>
</dbReference>
<comment type="caution">
    <text evidence="5">The sequence shown here is derived from an EMBL/GenBank/DDBJ whole genome shotgun (WGS) entry which is preliminary data.</text>
</comment>
<evidence type="ECO:0000256" key="2">
    <source>
        <dbReference type="ARBA" id="ARBA00022553"/>
    </source>
</evidence>
<reference evidence="5" key="1">
    <citation type="journal article" date="2023" name="Mol. Biol. Evol.">
        <title>Third-Generation Sequencing Reveals the Adaptive Role of the Epigenome in Three Deep-Sea Polychaetes.</title>
        <authorList>
            <person name="Perez M."/>
            <person name="Aroh O."/>
            <person name="Sun Y."/>
            <person name="Lan Y."/>
            <person name="Juniper S.K."/>
            <person name="Young C.R."/>
            <person name="Angers B."/>
            <person name="Qian P.Y."/>
        </authorList>
    </citation>
    <scope>NUCLEOTIDE SEQUENCE</scope>
    <source>
        <strain evidence="5">R07B-5</strain>
    </source>
</reference>
<proteinExistence type="predicted"/>
<dbReference type="InterPro" id="IPR045851">
    <property type="entry name" value="AMP-bd_C_sf"/>
</dbReference>
<gene>
    <name evidence="5" type="ORF">NP493_23g01054</name>
</gene>
<evidence type="ECO:0000256" key="3">
    <source>
        <dbReference type="SAM" id="MobiDB-lite"/>
    </source>
</evidence>
<dbReference type="Pfam" id="PF00550">
    <property type="entry name" value="PP-binding"/>
    <property type="match status" value="1"/>
</dbReference>
<evidence type="ECO:0000259" key="4">
    <source>
        <dbReference type="PROSITE" id="PS50075"/>
    </source>
</evidence>
<dbReference type="AlphaFoldDB" id="A0AAD9PDJ2"/>
<dbReference type="PANTHER" id="PTHR44845">
    <property type="entry name" value="CARRIER DOMAIN-CONTAINING PROTEIN"/>
    <property type="match status" value="1"/>
</dbReference>
<evidence type="ECO:0000313" key="6">
    <source>
        <dbReference type="Proteomes" id="UP001209878"/>
    </source>
</evidence>
<dbReference type="InterPro" id="IPR000873">
    <property type="entry name" value="AMP-dep_synth/lig_dom"/>
</dbReference>
<feature type="domain" description="Carrier" evidence="4">
    <location>
        <begin position="568"/>
        <end position="644"/>
    </location>
</feature>
<keyword evidence="2" id="KW-0597">Phosphoprotein</keyword>
<dbReference type="Gene3D" id="3.40.50.12780">
    <property type="entry name" value="N-terminal domain of ligase-like"/>
    <property type="match status" value="1"/>
</dbReference>
<feature type="region of interest" description="Disordered" evidence="3">
    <location>
        <begin position="869"/>
        <end position="916"/>
    </location>
</feature>
<dbReference type="EMBL" id="JAODUO010000023">
    <property type="protein sequence ID" value="KAK2192738.1"/>
    <property type="molecule type" value="Genomic_DNA"/>
</dbReference>